<dbReference type="EMBL" id="KN663047">
    <property type="protein sequence ID" value="KHN12534.1"/>
    <property type="molecule type" value="Genomic_DNA"/>
</dbReference>
<dbReference type="InterPro" id="IPR029480">
    <property type="entry name" value="Transpos_assoc"/>
</dbReference>
<evidence type="ECO:0000313" key="2">
    <source>
        <dbReference type="EMBL" id="KHN12534.1"/>
    </source>
</evidence>
<sequence>MDRRWMKTARITEEYENGVEGFLRQWWNNASDNGGLYFCPCVKCLNGRRQCLDDIRTHLICDGICPTYTKWIWHGELPEMSSTPPTAPTDQQVGDQIEDMLRDLGQEGFRQANAPYYDTLDNDSKIPLFIGCTKYTRLSGVLALVNLKARFGWSDKSFNELLLLLKNMLPGDNMLPKTHYKAKKILCPDSNQDVRNPEGHVDRSNAGVAKDPLGEIMKILYEVYMNPVELPWEASRFGIPNIDAKFYITHANMAEIISGHKYLDECATSRGDGSVYGFLEPQSIHIGKEDRQQCQLYIETWVKESQRCFSLEGMSQQGPPRWIEPKARTLQEQNSKLAKVARSHILLFETFQGRALVEETGKAQTVPSGNSLIPPWMLHI</sequence>
<gene>
    <name evidence="2" type="ORF">glysoja_035341</name>
</gene>
<dbReference type="Proteomes" id="UP000053555">
    <property type="component" value="Unassembled WGS sequence"/>
</dbReference>
<dbReference type="AlphaFoldDB" id="A0A0B2PXV8"/>
<name>A0A0B2PXV8_GLYSO</name>
<reference evidence="2" key="1">
    <citation type="submission" date="2014-07" db="EMBL/GenBank/DDBJ databases">
        <title>Identification of a novel salt tolerance gene in wild soybean by whole-genome sequencing.</title>
        <authorList>
            <person name="Lam H.-M."/>
            <person name="Qi X."/>
            <person name="Li M.-W."/>
            <person name="Liu X."/>
            <person name="Xie M."/>
            <person name="Ni M."/>
            <person name="Xu X."/>
        </authorList>
    </citation>
    <scope>NUCLEOTIDE SEQUENCE [LARGE SCALE GENOMIC DNA]</scope>
    <source>
        <tissue evidence="2">Root</tissue>
    </source>
</reference>
<accession>A0A0B2PXV8</accession>
<protein>
    <recommendedName>
        <fullName evidence="1">Transposase-associated domain-containing protein</fullName>
    </recommendedName>
</protein>
<dbReference type="Pfam" id="PF13963">
    <property type="entry name" value="Transpos_assoc"/>
    <property type="match status" value="1"/>
</dbReference>
<feature type="domain" description="Transposase-associated" evidence="1">
    <location>
        <begin position="3"/>
        <end position="76"/>
    </location>
</feature>
<proteinExistence type="predicted"/>
<organism evidence="2">
    <name type="scientific">Glycine soja</name>
    <name type="common">Wild soybean</name>
    <dbReference type="NCBI Taxonomy" id="3848"/>
    <lineage>
        <taxon>Eukaryota</taxon>
        <taxon>Viridiplantae</taxon>
        <taxon>Streptophyta</taxon>
        <taxon>Embryophyta</taxon>
        <taxon>Tracheophyta</taxon>
        <taxon>Spermatophyta</taxon>
        <taxon>Magnoliopsida</taxon>
        <taxon>eudicotyledons</taxon>
        <taxon>Gunneridae</taxon>
        <taxon>Pentapetalae</taxon>
        <taxon>rosids</taxon>
        <taxon>fabids</taxon>
        <taxon>Fabales</taxon>
        <taxon>Fabaceae</taxon>
        <taxon>Papilionoideae</taxon>
        <taxon>50 kb inversion clade</taxon>
        <taxon>NPAAA clade</taxon>
        <taxon>indigoferoid/millettioid clade</taxon>
        <taxon>Phaseoleae</taxon>
        <taxon>Glycine</taxon>
        <taxon>Glycine subgen. Soja</taxon>
    </lineage>
</organism>
<evidence type="ECO:0000259" key="1">
    <source>
        <dbReference type="Pfam" id="PF13963"/>
    </source>
</evidence>